<sequence length="88" mass="10441">MKRTTFTRARKQWCYLSDAKERADHDRMVELVVRILSPHHELQSARTAHEKTVLERQIDATDREIDRLVYELYGLSDEEIAIVEEATR</sequence>
<comment type="caution">
    <text evidence="1">The sequence shown here is derived from an EMBL/GenBank/DDBJ whole genome shotgun (WGS) entry which is preliminary data.</text>
</comment>
<reference evidence="1" key="1">
    <citation type="journal article" date="2014" name="Front. Microbiol.">
        <title>High frequency of phylogenetically diverse reductive dehalogenase-homologous genes in deep subseafloor sedimentary metagenomes.</title>
        <authorList>
            <person name="Kawai M."/>
            <person name="Futagami T."/>
            <person name="Toyoda A."/>
            <person name="Takaki Y."/>
            <person name="Nishi S."/>
            <person name="Hori S."/>
            <person name="Arai W."/>
            <person name="Tsubouchi T."/>
            <person name="Morono Y."/>
            <person name="Uchiyama I."/>
            <person name="Ito T."/>
            <person name="Fujiyama A."/>
            <person name="Inagaki F."/>
            <person name="Takami H."/>
        </authorList>
    </citation>
    <scope>NUCLEOTIDE SEQUENCE</scope>
    <source>
        <strain evidence="1">Expedition CK06-06</strain>
    </source>
</reference>
<dbReference type="EMBL" id="BARS01056437">
    <property type="protein sequence ID" value="GAG42933.1"/>
    <property type="molecule type" value="Genomic_DNA"/>
</dbReference>
<gene>
    <name evidence="1" type="ORF">S01H1_83115</name>
</gene>
<proteinExistence type="predicted"/>
<organism evidence="1">
    <name type="scientific">marine sediment metagenome</name>
    <dbReference type="NCBI Taxonomy" id="412755"/>
    <lineage>
        <taxon>unclassified sequences</taxon>
        <taxon>metagenomes</taxon>
        <taxon>ecological metagenomes</taxon>
    </lineage>
</organism>
<name>X0Y2F9_9ZZZZ</name>
<evidence type="ECO:0000313" key="1">
    <source>
        <dbReference type="EMBL" id="GAG42933.1"/>
    </source>
</evidence>
<dbReference type="AlphaFoldDB" id="X0Y2F9"/>
<accession>X0Y2F9</accession>
<protein>
    <submittedName>
        <fullName evidence="1">Uncharacterized protein</fullName>
    </submittedName>
</protein>